<protein>
    <submittedName>
        <fullName evidence="2">Uncharacterized protein</fullName>
    </submittedName>
</protein>
<dbReference type="Proteomes" id="UP001219525">
    <property type="component" value="Unassembled WGS sequence"/>
</dbReference>
<evidence type="ECO:0000256" key="1">
    <source>
        <dbReference type="SAM" id="MobiDB-lite"/>
    </source>
</evidence>
<feature type="region of interest" description="Disordered" evidence="1">
    <location>
        <begin position="354"/>
        <end position="377"/>
    </location>
</feature>
<sequence>MAAAPPNFLPIPVLPALVLQPVPVPNPALPQTDWNALSAAMQTVAAESANIPNSNVMQQIVAMNANMNTLVGGFNQLQNQLILGHNNLIGAFPGIVNTLNLILGGLNVVMERQAVKCFRLDLVPMRAHNAAAPASGHIQYPPNIVVAAPLPVTIGDAMMLTGPQYFAAINALIAANAPGLVAIANNVPFPQMQNHFLSYLDRSSKMLMNLFQRISTRLRHAHALPAAVYPAPLYEKLRGSRSQPVPKRHTADLMRPSCDLSCRWPVCASRPPKGRQRRPNCQSAAVGGQPNASPQNRARCPLLAVPRQDDSTACAWDVREFATSTACAADIDVLYSHLVPMNVVASDSTVSTPVSNFAPPTSHARARRPPPWTHSMEVNRTSGQASLIRLRRSFLLFETLSYELNYLKPLVHFIKPGLSSQARCIPSIDGCWEILGCWDACVEQHGAIWIIMDVKTTQRPRYFGAEQHNARAPHLWCRVACAEPHGGYTNEKTTKVAPDIQASKRALVYSSLDKHDQTRPRAGVKVPIWIVR</sequence>
<dbReference type="EMBL" id="JARJCW010000101">
    <property type="protein sequence ID" value="KAJ7194104.1"/>
    <property type="molecule type" value="Genomic_DNA"/>
</dbReference>
<name>A0AAD6UWK5_9AGAR</name>
<dbReference type="AlphaFoldDB" id="A0AAD6UWK5"/>
<evidence type="ECO:0000313" key="3">
    <source>
        <dbReference type="Proteomes" id="UP001219525"/>
    </source>
</evidence>
<proteinExistence type="predicted"/>
<accession>A0AAD6UWK5</accession>
<comment type="caution">
    <text evidence="2">The sequence shown here is derived from an EMBL/GenBank/DDBJ whole genome shotgun (WGS) entry which is preliminary data.</text>
</comment>
<keyword evidence="3" id="KW-1185">Reference proteome</keyword>
<reference evidence="2" key="1">
    <citation type="submission" date="2023-03" db="EMBL/GenBank/DDBJ databases">
        <title>Massive genome expansion in bonnet fungi (Mycena s.s.) driven by repeated elements and novel gene families across ecological guilds.</title>
        <authorList>
            <consortium name="Lawrence Berkeley National Laboratory"/>
            <person name="Harder C.B."/>
            <person name="Miyauchi S."/>
            <person name="Viragh M."/>
            <person name="Kuo A."/>
            <person name="Thoen E."/>
            <person name="Andreopoulos B."/>
            <person name="Lu D."/>
            <person name="Skrede I."/>
            <person name="Drula E."/>
            <person name="Henrissat B."/>
            <person name="Morin E."/>
            <person name="Kohler A."/>
            <person name="Barry K."/>
            <person name="LaButti K."/>
            <person name="Morin E."/>
            <person name="Salamov A."/>
            <person name="Lipzen A."/>
            <person name="Mereny Z."/>
            <person name="Hegedus B."/>
            <person name="Baldrian P."/>
            <person name="Stursova M."/>
            <person name="Weitz H."/>
            <person name="Taylor A."/>
            <person name="Grigoriev I.V."/>
            <person name="Nagy L.G."/>
            <person name="Martin F."/>
            <person name="Kauserud H."/>
        </authorList>
    </citation>
    <scope>NUCLEOTIDE SEQUENCE</scope>
    <source>
        <strain evidence="2">9144</strain>
    </source>
</reference>
<organism evidence="2 3">
    <name type="scientific">Mycena pura</name>
    <dbReference type="NCBI Taxonomy" id="153505"/>
    <lineage>
        <taxon>Eukaryota</taxon>
        <taxon>Fungi</taxon>
        <taxon>Dikarya</taxon>
        <taxon>Basidiomycota</taxon>
        <taxon>Agaricomycotina</taxon>
        <taxon>Agaricomycetes</taxon>
        <taxon>Agaricomycetidae</taxon>
        <taxon>Agaricales</taxon>
        <taxon>Marasmiineae</taxon>
        <taxon>Mycenaceae</taxon>
        <taxon>Mycena</taxon>
    </lineage>
</organism>
<feature type="region of interest" description="Disordered" evidence="1">
    <location>
        <begin position="271"/>
        <end position="297"/>
    </location>
</feature>
<evidence type="ECO:0000313" key="2">
    <source>
        <dbReference type="EMBL" id="KAJ7194104.1"/>
    </source>
</evidence>
<gene>
    <name evidence="2" type="ORF">GGX14DRAFT_586914</name>
</gene>